<feature type="transmembrane region" description="Helical" evidence="5">
    <location>
        <begin position="250"/>
        <end position="268"/>
    </location>
</feature>
<feature type="transmembrane region" description="Helical" evidence="5">
    <location>
        <begin position="12"/>
        <end position="45"/>
    </location>
</feature>
<keyword evidence="3 5" id="KW-1133">Transmembrane helix</keyword>
<feature type="transmembrane region" description="Helical" evidence="5">
    <location>
        <begin position="280"/>
        <end position="297"/>
    </location>
</feature>
<comment type="caution">
    <text evidence="7">The sequence shown here is derived from an EMBL/GenBank/DDBJ whole genome shotgun (WGS) entry which is preliminary data.</text>
</comment>
<feature type="transmembrane region" description="Helical" evidence="5">
    <location>
        <begin position="359"/>
        <end position="383"/>
    </location>
</feature>
<feature type="transmembrane region" description="Helical" evidence="5">
    <location>
        <begin position="226"/>
        <end position="244"/>
    </location>
</feature>
<feature type="transmembrane region" description="Helical" evidence="5">
    <location>
        <begin position="57"/>
        <end position="80"/>
    </location>
</feature>
<keyword evidence="7" id="KW-0436">Ligase</keyword>
<evidence type="ECO:0000256" key="3">
    <source>
        <dbReference type="ARBA" id="ARBA00022989"/>
    </source>
</evidence>
<feature type="transmembrane region" description="Helical" evidence="5">
    <location>
        <begin position="128"/>
        <end position="150"/>
    </location>
</feature>
<dbReference type="EMBL" id="JBCITM010000026">
    <property type="protein sequence ID" value="MEN1762032.1"/>
    <property type="molecule type" value="Genomic_DNA"/>
</dbReference>
<proteinExistence type="predicted"/>
<keyword evidence="2 5" id="KW-0812">Transmembrane</keyword>
<keyword evidence="4 5" id="KW-0472">Membrane</keyword>
<evidence type="ECO:0000256" key="4">
    <source>
        <dbReference type="ARBA" id="ARBA00023136"/>
    </source>
</evidence>
<dbReference type="Pfam" id="PF04932">
    <property type="entry name" value="Wzy_C"/>
    <property type="match status" value="1"/>
</dbReference>
<reference evidence="7 8" key="1">
    <citation type="submission" date="2024-04" db="EMBL/GenBank/DDBJ databases">
        <title>Genome sequencing and metabolic network reconstruction of aminoacids and betaine degradation by Anoxynatronum sibiricum.</title>
        <authorList>
            <person name="Detkova E.N."/>
            <person name="Boltjanskaja Y.V."/>
            <person name="Mardanov A.V."/>
            <person name="Kevbrin V."/>
        </authorList>
    </citation>
    <scope>NUCLEOTIDE SEQUENCE [LARGE SCALE GENOMIC DNA]</scope>
    <source>
        <strain evidence="7 8">Z-7981</strain>
    </source>
</reference>
<dbReference type="PANTHER" id="PTHR37422:SF13">
    <property type="entry name" value="LIPOPOLYSACCHARIDE BIOSYNTHESIS PROTEIN PA4999-RELATED"/>
    <property type="match status" value="1"/>
</dbReference>
<evidence type="ECO:0000256" key="5">
    <source>
        <dbReference type="SAM" id="Phobius"/>
    </source>
</evidence>
<evidence type="ECO:0000256" key="2">
    <source>
        <dbReference type="ARBA" id="ARBA00022692"/>
    </source>
</evidence>
<comment type="subcellular location">
    <subcellularLocation>
        <location evidence="1">Membrane</location>
        <topology evidence="1">Multi-pass membrane protein</topology>
    </subcellularLocation>
</comment>
<protein>
    <submittedName>
        <fullName evidence="7">O-antigen ligase family protein</fullName>
    </submittedName>
</protein>
<sequence length="437" mass="48581">MKNNDKIINIKFYNLSIVILAILAIIMGLIPSRITAFVFLGAVVFSAFKEPTLAYAGWVMGYAFFSILTDATGILGYFLLTPLILQGVIIQIFKGGKFTIPVPLVVFSISIIIVASFSWLFSRAPQENIMAFAMLLTAIFTMISMVNTIRNYKGAFGAINQAYVFTAIAIFFVTVLSGDFLQVARLNIGDNIRRVANVTTPAIIMLYIEIIFLSKKDKKSIFNNRFPIWLVIFLFLLCLIVLLATASRGAYLGLIVSGFCVFLGNLVLLKAKSKPIKKIILYPLGIGGVWWAIRFVQGSAAGRYMSSFRVSSFGDNARWLIWMGGFVQMKGHEFIIGAGPNSFRQLALLSGYDYNPHSVWFDTFITLGLIGFSIFIIFTLFLLTKSINKRNLYSFGILSLSIGLYSTHGNLTGSMDFWALLALCYGGIIIDELNYKT</sequence>
<dbReference type="InterPro" id="IPR051533">
    <property type="entry name" value="WaaL-like"/>
</dbReference>
<feature type="transmembrane region" description="Helical" evidence="5">
    <location>
        <begin position="162"/>
        <end position="183"/>
    </location>
</feature>
<feature type="transmembrane region" description="Helical" evidence="5">
    <location>
        <begin position="100"/>
        <end position="122"/>
    </location>
</feature>
<dbReference type="PANTHER" id="PTHR37422">
    <property type="entry name" value="TEICHURONIC ACID BIOSYNTHESIS PROTEIN TUAE"/>
    <property type="match status" value="1"/>
</dbReference>
<dbReference type="GO" id="GO:0016874">
    <property type="term" value="F:ligase activity"/>
    <property type="evidence" value="ECO:0007669"/>
    <property type="project" value="UniProtKB-KW"/>
</dbReference>
<evidence type="ECO:0000313" key="8">
    <source>
        <dbReference type="Proteomes" id="UP001407405"/>
    </source>
</evidence>
<organism evidence="7 8">
    <name type="scientific">Anoxynatronum sibiricum</name>
    <dbReference type="NCBI Taxonomy" id="210623"/>
    <lineage>
        <taxon>Bacteria</taxon>
        <taxon>Bacillati</taxon>
        <taxon>Bacillota</taxon>
        <taxon>Clostridia</taxon>
        <taxon>Eubacteriales</taxon>
        <taxon>Clostridiaceae</taxon>
        <taxon>Anoxynatronum</taxon>
    </lineage>
</organism>
<evidence type="ECO:0000259" key="6">
    <source>
        <dbReference type="Pfam" id="PF04932"/>
    </source>
</evidence>
<keyword evidence="8" id="KW-1185">Reference proteome</keyword>
<evidence type="ECO:0000313" key="7">
    <source>
        <dbReference type="EMBL" id="MEN1762032.1"/>
    </source>
</evidence>
<gene>
    <name evidence="7" type="ORF">AAIG11_16200</name>
</gene>
<dbReference type="RefSeq" id="WP_343187315.1">
    <property type="nucleotide sequence ID" value="NZ_JBCITM010000026.1"/>
</dbReference>
<accession>A0ABU9VY04</accession>
<feature type="domain" description="O-antigen ligase-related" evidence="6">
    <location>
        <begin position="233"/>
        <end position="376"/>
    </location>
</feature>
<dbReference type="Proteomes" id="UP001407405">
    <property type="component" value="Unassembled WGS sequence"/>
</dbReference>
<dbReference type="InterPro" id="IPR007016">
    <property type="entry name" value="O-antigen_ligase-rel_domated"/>
</dbReference>
<evidence type="ECO:0000256" key="1">
    <source>
        <dbReference type="ARBA" id="ARBA00004141"/>
    </source>
</evidence>
<feature type="transmembrane region" description="Helical" evidence="5">
    <location>
        <begin position="195"/>
        <end position="214"/>
    </location>
</feature>
<name>A0ABU9VY04_9CLOT</name>